<evidence type="ECO:0000313" key="2">
    <source>
        <dbReference type="Proteomes" id="UP000244677"/>
    </source>
</evidence>
<accession>A0A2S1LJR9</accession>
<dbReference type="InterPro" id="IPR011990">
    <property type="entry name" value="TPR-like_helical_dom_sf"/>
</dbReference>
<dbReference type="SUPFAM" id="SSF48452">
    <property type="entry name" value="TPR-like"/>
    <property type="match status" value="1"/>
</dbReference>
<dbReference type="Proteomes" id="UP000244677">
    <property type="component" value="Chromosome"/>
</dbReference>
<dbReference type="Pfam" id="PF13432">
    <property type="entry name" value="TPR_16"/>
    <property type="match status" value="1"/>
</dbReference>
<dbReference type="EMBL" id="CP020919">
    <property type="protein sequence ID" value="AWG23982.1"/>
    <property type="molecule type" value="Genomic_DNA"/>
</dbReference>
<organism evidence="1 2">
    <name type="scientific">Flavobacterium kingsejongi</name>
    <dbReference type="NCBI Taxonomy" id="1678728"/>
    <lineage>
        <taxon>Bacteria</taxon>
        <taxon>Pseudomonadati</taxon>
        <taxon>Bacteroidota</taxon>
        <taxon>Flavobacteriia</taxon>
        <taxon>Flavobacteriales</taxon>
        <taxon>Flavobacteriaceae</taxon>
        <taxon>Flavobacterium</taxon>
    </lineage>
</organism>
<keyword evidence="2" id="KW-1185">Reference proteome</keyword>
<protein>
    <submittedName>
        <fullName evidence="1">Uncharacterized protein</fullName>
    </submittedName>
</protein>
<proteinExistence type="predicted"/>
<dbReference type="OrthoDB" id="655905at2"/>
<reference evidence="1 2" key="1">
    <citation type="submission" date="2017-04" db="EMBL/GenBank/DDBJ databases">
        <title>Complete genome sequence of Flavobacterium kingsejong AJ004.</title>
        <authorList>
            <person name="Lee P.C."/>
        </authorList>
    </citation>
    <scope>NUCLEOTIDE SEQUENCE [LARGE SCALE GENOMIC DNA]</scope>
    <source>
        <strain evidence="1 2">AJ004</strain>
    </source>
</reference>
<evidence type="ECO:0000313" key="1">
    <source>
        <dbReference type="EMBL" id="AWG23982.1"/>
    </source>
</evidence>
<sequence length="263" mass="30699">MGVLLLVFCFNCHAQRTKKDISRAEAQQLIIAEFAEGCAHKYNLNTREWQECLDAGLQKDSTSAYLWQQKAMPLFKARKYETGMVFIDKAVQYDADGMQPYRAFIKCVFAKTYRAAIVDFEACKVRLGNQYEMDHTYDFYIGLSYLQLNEYAKAEAIFEKEIAERVAKQRPDWAHHLDLFYYGISKYEQQQWTEAITILDRALAAYPEFSDAAYYKAVCLHRLGKAEEAKTLFEKAKANAEKGYTINEDNAVYELYPYQIRWK</sequence>
<dbReference type="Gene3D" id="1.25.40.10">
    <property type="entry name" value="Tetratricopeptide repeat domain"/>
    <property type="match status" value="2"/>
</dbReference>
<dbReference type="KEGG" id="fki:FK004_01480"/>
<dbReference type="AlphaFoldDB" id="A0A2S1LJR9"/>
<gene>
    <name evidence="1" type="ORF">FK004_01480</name>
</gene>
<name>A0A2S1LJR9_9FLAO</name>